<evidence type="ECO:0000313" key="3">
    <source>
        <dbReference type="Proteomes" id="UP001501742"/>
    </source>
</evidence>
<feature type="region of interest" description="Disordered" evidence="1">
    <location>
        <begin position="1"/>
        <end position="22"/>
    </location>
</feature>
<name>A0ABP4K6G7_9MICO</name>
<proteinExistence type="predicted"/>
<dbReference type="EMBL" id="BAAAJX010000005">
    <property type="protein sequence ID" value="GAA1493068.1"/>
    <property type="molecule type" value="Genomic_DNA"/>
</dbReference>
<reference evidence="3" key="1">
    <citation type="journal article" date="2019" name="Int. J. Syst. Evol. Microbiol.">
        <title>The Global Catalogue of Microorganisms (GCM) 10K type strain sequencing project: providing services to taxonomists for standard genome sequencing and annotation.</title>
        <authorList>
            <consortium name="The Broad Institute Genomics Platform"/>
            <consortium name="The Broad Institute Genome Sequencing Center for Infectious Disease"/>
            <person name="Wu L."/>
            <person name="Ma J."/>
        </authorList>
    </citation>
    <scope>NUCLEOTIDE SEQUENCE [LARGE SCALE GENOMIC DNA]</scope>
    <source>
        <strain evidence="3">JCM 12140</strain>
    </source>
</reference>
<protein>
    <submittedName>
        <fullName evidence="2">Uncharacterized protein</fullName>
    </submittedName>
</protein>
<dbReference type="Proteomes" id="UP001501742">
    <property type="component" value="Unassembled WGS sequence"/>
</dbReference>
<comment type="caution">
    <text evidence="2">The sequence shown here is derived from an EMBL/GenBank/DDBJ whole genome shotgun (WGS) entry which is preliminary data.</text>
</comment>
<evidence type="ECO:0000313" key="2">
    <source>
        <dbReference type="EMBL" id="GAA1493068.1"/>
    </source>
</evidence>
<keyword evidence="3" id="KW-1185">Reference proteome</keyword>
<evidence type="ECO:0000256" key="1">
    <source>
        <dbReference type="SAM" id="MobiDB-lite"/>
    </source>
</evidence>
<dbReference type="RefSeq" id="WP_204606562.1">
    <property type="nucleotide sequence ID" value="NZ_BAAAJX010000005.1"/>
</dbReference>
<accession>A0ABP4K6G7</accession>
<organism evidence="2 3">
    <name type="scientific">Curtobacterium herbarum</name>
    <dbReference type="NCBI Taxonomy" id="150122"/>
    <lineage>
        <taxon>Bacteria</taxon>
        <taxon>Bacillati</taxon>
        <taxon>Actinomycetota</taxon>
        <taxon>Actinomycetes</taxon>
        <taxon>Micrococcales</taxon>
        <taxon>Microbacteriaceae</taxon>
        <taxon>Curtobacterium</taxon>
    </lineage>
</organism>
<sequence>MADPHGIRAARADPAQWRRHGLTPPEDLAAMVTARLWGSAEPRYSDFFRAETRFR</sequence>
<gene>
    <name evidence="2" type="ORF">GCM10009627_14140</name>
</gene>